<dbReference type="EMBL" id="NIDE01000014">
    <property type="protein sequence ID" value="OWK37439.1"/>
    <property type="molecule type" value="Genomic_DNA"/>
</dbReference>
<name>A0A225DJS9_9BACT</name>
<feature type="compositionally biased region" description="Low complexity" evidence="1">
    <location>
        <begin position="194"/>
        <end position="203"/>
    </location>
</feature>
<sequence>MGSKASSNRPQANPPAPWAHFSPEGRKQLLAELGAKARRGDPKAAADLDRLLAAYPDLCEVAGTTRTRVEREWADAIGAGDPVAAAAARADAARTRAELSWDGMDGPARLLVDHAVAAHLALTHAELLAAREPSSTVTAVTRFARCQAAFQAAFKGCTRYRATMARVKRAPACPRGDQGGSGRPAAGRTRRAASPRPRGSTAR</sequence>
<feature type="compositionally biased region" description="Polar residues" evidence="1">
    <location>
        <begin position="1"/>
        <end position="11"/>
    </location>
</feature>
<evidence type="ECO:0000313" key="2">
    <source>
        <dbReference type="EMBL" id="OWK37439.1"/>
    </source>
</evidence>
<dbReference type="Proteomes" id="UP000214646">
    <property type="component" value="Unassembled WGS sequence"/>
</dbReference>
<dbReference type="AlphaFoldDB" id="A0A225DJS9"/>
<proteinExistence type="predicted"/>
<gene>
    <name evidence="2" type="ORF">FRUB_06559</name>
</gene>
<evidence type="ECO:0000313" key="3">
    <source>
        <dbReference type="Proteomes" id="UP000214646"/>
    </source>
</evidence>
<evidence type="ECO:0000256" key="1">
    <source>
        <dbReference type="SAM" id="MobiDB-lite"/>
    </source>
</evidence>
<comment type="caution">
    <text evidence="2">The sequence shown here is derived from an EMBL/GenBank/DDBJ whole genome shotgun (WGS) entry which is preliminary data.</text>
</comment>
<reference evidence="3" key="1">
    <citation type="submission" date="2017-06" db="EMBL/GenBank/DDBJ databases">
        <title>Genome analysis of Fimbriiglobus ruber SP5, the first member of the order Planctomycetales with confirmed chitinolytic capability.</title>
        <authorList>
            <person name="Ravin N.V."/>
            <person name="Rakitin A.L."/>
            <person name="Ivanova A.A."/>
            <person name="Beletsky A.V."/>
            <person name="Kulichevskaya I.S."/>
            <person name="Mardanov A.V."/>
            <person name="Dedysh S.N."/>
        </authorList>
    </citation>
    <scope>NUCLEOTIDE SEQUENCE [LARGE SCALE GENOMIC DNA]</scope>
    <source>
        <strain evidence="3">SP5</strain>
    </source>
</reference>
<accession>A0A225DJS9</accession>
<protein>
    <submittedName>
        <fullName evidence="2">Uncharacterized protein</fullName>
    </submittedName>
</protein>
<feature type="region of interest" description="Disordered" evidence="1">
    <location>
        <begin position="1"/>
        <end position="24"/>
    </location>
</feature>
<feature type="region of interest" description="Disordered" evidence="1">
    <location>
        <begin position="170"/>
        <end position="203"/>
    </location>
</feature>
<organism evidence="2 3">
    <name type="scientific">Fimbriiglobus ruber</name>
    <dbReference type="NCBI Taxonomy" id="1908690"/>
    <lineage>
        <taxon>Bacteria</taxon>
        <taxon>Pseudomonadati</taxon>
        <taxon>Planctomycetota</taxon>
        <taxon>Planctomycetia</taxon>
        <taxon>Gemmatales</taxon>
        <taxon>Gemmataceae</taxon>
        <taxon>Fimbriiglobus</taxon>
    </lineage>
</organism>
<keyword evidence="3" id="KW-1185">Reference proteome</keyword>